<keyword evidence="4" id="KW-1185">Reference proteome</keyword>
<organism evidence="3 4">
    <name type="scientific">Enterococcus hulanensis</name>
    <dbReference type="NCBI Taxonomy" id="2559929"/>
    <lineage>
        <taxon>Bacteria</taxon>
        <taxon>Bacillati</taxon>
        <taxon>Bacillota</taxon>
        <taxon>Bacilli</taxon>
        <taxon>Lactobacillales</taxon>
        <taxon>Enterococcaceae</taxon>
        <taxon>Enterococcus</taxon>
    </lineage>
</organism>
<dbReference type="InterPro" id="IPR011608">
    <property type="entry name" value="PRD"/>
</dbReference>
<evidence type="ECO:0000259" key="2">
    <source>
        <dbReference type="PROSITE" id="PS51372"/>
    </source>
</evidence>
<feature type="domain" description="PRD" evidence="2">
    <location>
        <begin position="170"/>
        <end position="280"/>
    </location>
</feature>
<dbReference type="Gene3D" id="2.30.24.10">
    <property type="entry name" value="CAT RNA-binding domain"/>
    <property type="match status" value="1"/>
</dbReference>
<dbReference type="InterPro" id="IPR036650">
    <property type="entry name" value="CAT_RNA-bd_dom_sf"/>
</dbReference>
<dbReference type="RefSeq" id="WP_221673961.1">
    <property type="nucleotide sequence ID" value="NZ_JARPYF010000001.1"/>
</dbReference>
<dbReference type="PANTHER" id="PTHR30185:SF15">
    <property type="entry name" value="CRYPTIC BETA-GLUCOSIDE BGL OPERON ANTITERMINATOR"/>
    <property type="match status" value="1"/>
</dbReference>
<keyword evidence="1" id="KW-0677">Repeat</keyword>
<dbReference type="InterPro" id="IPR004341">
    <property type="entry name" value="CAT_RNA-bd_dom"/>
</dbReference>
<dbReference type="Pfam" id="PF03123">
    <property type="entry name" value="CAT_RBD"/>
    <property type="match status" value="1"/>
</dbReference>
<proteinExistence type="predicted"/>
<dbReference type="SUPFAM" id="SSF50151">
    <property type="entry name" value="SacY-like RNA-binding domain"/>
    <property type="match status" value="1"/>
</dbReference>
<dbReference type="InterPro" id="IPR036634">
    <property type="entry name" value="PRD_sf"/>
</dbReference>
<dbReference type="EMBL" id="JARPYI010000001">
    <property type="protein sequence ID" value="MDT2598685.1"/>
    <property type="molecule type" value="Genomic_DNA"/>
</dbReference>
<name>A0ABU3EUY6_9ENTE</name>
<reference evidence="3 4" key="1">
    <citation type="submission" date="2023-03" db="EMBL/GenBank/DDBJ databases">
        <authorList>
            <person name="Shen W."/>
            <person name="Cai J."/>
        </authorList>
    </citation>
    <scope>NUCLEOTIDE SEQUENCE [LARGE SCALE GENOMIC DNA]</scope>
    <source>
        <strain evidence="3 4">D6-4</strain>
    </source>
</reference>
<comment type="caution">
    <text evidence="3">The sequence shown here is derived from an EMBL/GenBank/DDBJ whole genome shotgun (WGS) entry which is preliminary data.</text>
</comment>
<dbReference type="InterPro" id="IPR050661">
    <property type="entry name" value="BglG_antiterminators"/>
</dbReference>
<evidence type="ECO:0000313" key="4">
    <source>
        <dbReference type="Proteomes" id="UP001252875"/>
    </source>
</evidence>
<evidence type="ECO:0000256" key="1">
    <source>
        <dbReference type="ARBA" id="ARBA00022737"/>
    </source>
</evidence>
<dbReference type="SMART" id="SM01061">
    <property type="entry name" value="CAT_RBD"/>
    <property type="match status" value="1"/>
</dbReference>
<gene>
    <name evidence="3" type="ORF">P7D85_02800</name>
</gene>
<feature type="domain" description="PRD" evidence="2">
    <location>
        <begin position="64"/>
        <end position="169"/>
    </location>
</feature>
<dbReference type="Gene3D" id="1.10.1790.10">
    <property type="entry name" value="PRD domain"/>
    <property type="match status" value="2"/>
</dbReference>
<dbReference type="PROSITE" id="PS51372">
    <property type="entry name" value="PRD_2"/>
    <property type="match status" value="2"/>
</dbReference>
<sequence>MKIRQILNNNVALVQRGELDLIVLSSGISFRKKVGDSLDMSEVEKTFIPDSNDVLESYSYLLSHIDQKVLDATKRIIQLVETELGEEVNDYLYLTLLDHIDYSLKRAEKNQFIVSPLTWEVRKFYPKQYELSKQALQIVFEETDIEFPESEAVSIALHLINLQESKVSIEDTVKEMKLVGDIMTIIKMHFQIQLDENSMNYNRLVTHLRYFAQRVSVGEIYQSQESELNKQIRVMYPQAYLCVQKIKRFLKQQFQKDLSEDEETYLMLHISRVTKRKESEE</sequence>
<dbReference type="Proteomes" id="UP001252875">
    <property type="component" value="Unassembled WGS sequence"/>
</dbReference>
<accession>A0ABU3EUY6</accession>
<evidence type="ECO:0000313" key="3">
    <source>
        <dbReference type="EMBL" id="MDT2598685.1"/>
    </source>
</evidence>
<dbReference type="SUPFAM" id="SSF63520">
    <property type="entry name" value="PTS-regulatory domain, PRD"/>
    <property type="match status" value="2"/>
</dbReference>
<dbReference type="PANTHER" id="PTHR30185">
    <property type="entry name" value="CRYPTIC BETA-GLUCOSIDE BGL OPERON ANTITERMINATOR"/>
    <property type="match status" value="1"/>
</dbReference>
<protein>
    <submittedName>
        <fullName evidence="3">PRD domain-containing protein</fullName>
    </submittedName>
</protein>
<dbReference type="Pfam" id="PF00874">
    <property type="entry name" value="PRD"/>
    <property type="match status" value="2"/>
</dbReference>